<dbReference type="Gramene" id="KGN56899">
    <property type="protein sequence ID" value="KGN56899"/>
    <property type="gene ID" value="Csa_3G142925"/>
</dbReference>
<gene>
    <name evidence="1" type="ORF">Csa_3G142925</name>
</gene>
<name>A0A0A0L790_CUCSA</name>
<dbReference type="AlphaFoldDB" id="A0A0A0L790"/>
<reference evidence="1 2" key="2">
    <citation type="journal article" date="2009" name="PLoS ONE">
        <title>An integrated genetic and cytogenetic map of the cucumber genome.</title>
        <authorList>
            <person name="Ren Y."/>
            <person name="Zhang Z."/>
            <person name="Liu J."/>
            <person name="Staub J.E."/>
            <person name="Han Y."/>
            <person name="Cheng Z."/>
            <person name="Li X."/>
            <person name="Lu J."/>
            <person name="Miao H."/>
            <person name="Kang H."/>
            <person name="Xie B."/>
            <person name="Gu X."/>
            <person name="Wang X."/>
            <person name="Du Y."/>
            <person name="Jin W."/>
            <person name="Huang S."/>
        </authorList>
    </citation>
    <scope>NUCLEOTIDE SEQUENCE [LARGE SCALE GENOMIC DNA]</scope>
    <source>
        <strain evidence="2">cv. 9930</strain>
    </source>
</reference>
<keyword evidence="2" id="KW-1185">Reference proteome</keyword>
<reference evidence="1 2" key="1">
    <citation type="journal article" date="2009" name="Nat. Genet.">
        <title>The genome of the cucumber, Cucumis sativus L.</title>
        <authorList>
            <person name="Huang S."/>
            <person name="Li R."/>
            <person name="Zhang Z."/>
            <person name="Li L."/>
            <person name="Gu X."/>
            <person name="Fan W."/>
            <person name="Lucas W.J."/>
            <person name="Wang X."/>
            <person name="Xie B."/>
            <person name="Ni P."/>
            <person name="Ren Y."/>
            <person name="Zhu H."/>
            <person name="Li J."/>
            <person name="Lin K."/>
            <person name="Jin W."/>
            <person name="Fei Z."/>
            <person name="Li G."/>
            <person name="Staub J."/>
            <person name="Kilian A."/>
            <person name="van der Vossen E.A."/>
            <person name="Wu Y."/>
            <person name="Guo J."/>
            <person name="He J."/>
            <person name="Jia Z."/>
            <person name="Ren Y."/>
            <person name="Tian G."/>
            <person name="Lu Y."/>
            <person name="Ruan J."/>
            <person name="Qian W."/>
            <person name="Wang M."/>
            <person name="Huang Q."/>
            <person name="Li B."/>
            <person name="Xuan Z."/>
            <person name="Cao J."/>
            <person name="Asan"/>
            <person name="Wu Z."/>
            <person name="Zhang J."/>
            <person name="Cai Q."/>
            <person name="Bai Y."/>
            <person name="Zhao B."/>
            <person name="Han Y."/>
            <person name="Li Y."/>
            <person name="Li X."/>
            <person name="Wang S."/>
            <person name="Shi Q."/>
            <person name="Liu S."/>
            <person name="Cho W.K."/>
            <person name="Kim J.Y."/>
            <person name="Xu Y."/>
            <person name="Heller-Uszynska K."/>
            <person name="Miao H."/>
            <person name="Cheng Z."/>
            <person name="Zhang S."/>
            <person name="Wu J."/>
            <person name="Yang Y."/>
            <person name="Kang H."/>
            <person name="Li M."/>
            <person name="Liang H."/>
            <person name="Ren X."/>
            <person name="Shi Z."/>
            <person name="Wen M."/>
            <person name="Jian M."/>
            <person name="Yang H."/>
            <person name="Zhang G."/>
            <person name="Yang Z."/>
            <person name="Chen R."/>
            <person name="Liu S."/>
            <person name="Li J."/>
            <person name="Ma L."/>
            <person name="Liu H."/>
            <person name="Zhou Y."/>
            <person name="Zhao J."/>
            <person name="Fang X."/>
            <person name="Li G."/>
            <person name="Fang L."/>
            <person name="Li Y."/>
            <person name="Liu D."/>
            <person name="Zheng H."/>
            <person name="Zhang Y."/>
            <person name="Qin N."/>
            <person name="Li Z."/>
            <person name="Yang G."/>
            <person name="Yang S."/>
            <person name="Bolund L."/>
            <person name="Kristiansen K."/>
            <person name="Zheng H."/>
            <person name="Li S."/>
            <person name="Zhang X."/>
            <person name="Yang H."/>
            <person name="Wang J."/>
            <person name="Sun R."/>
            <person name="Zhang B."/>
            <person name="Jiang S."/>
            <person name="Wang J."/>
            <person name="Du Y."/>
            <person name="Li S."/>
        </authorList>
    </citation>
    <scope>NUCLEOTIDE SEQUENCE [LARGE SCALE GENOMIC DNA]</scope>
    <source>
        <strain evidence="2">cv. 9930</strain>
    </source>
</reference>
<proteinExistence type="predicted"/>
<sequence>MFTFPDSLPTSILSSVFLQSGTWLSISSFKPLPFLDLKHLPLSTIASLHPPTTLSSSTTFLLRPRVPATDPTTSELVHFSTALRLGFRLDRGSSLLFILTKIEVNSPHLMVSPSCKANASCGGSLISLTNVPFEESRSRSIQLPDTDSDSIERCLVEIPASLMATELPRTMRPIRIVAPGGKSSVSPSRGPLTMMRVIEEDSIERK</sequence>
<accession>A0A0A0L790</accession>
<evidence type="ECO:0000313" key="2">
    <source>
        <dbReference type="Proteomes" id="UP000029981"/>
    </source>
</evidence>
<reference evidence="1 2" key="3">
    <citation type="journal article" date="2010" name="BMC Genomics">
        <title>Transcriptome sequencing and comparative analysis of cucumber flowers with different sex types.</title>
        <authorList>
            <person name="Guo S."/>
            <person name="Zheng Y."/>
            <person name="Joung J.G."/>
            <person name="Liu S."/>
            <person name="Zhang Z."/>
            <person name="Crasta O.R."/>
            <person name="Sobral B.W."/>
            <person name="Xu Y."/>
            <person name="Huang S."/>
            <person name="Fei Z."/>
        </authorList>
    </citation>
    <scope>NUCLEOTIDE SEQUENCE [LARGE SCALE GENOMIC DNA]</scope>
    <source>
        <strain evidence="2">cv. 9930</strain>
    </source>
</reference>
<dbReference type="EMBL" id="CM002924">
    <property type="protein sequence ID" value="KGN56899.1"/>
    <property type="molecule type" value="Genomic_DNA"/>
</dbReference>
<dbReference type="Proteomes" id="UP000029981">
    <property type="component" value="Chromosome 3"/>
</dbReference>
<reference evidence="1 2" key="4">
    <citation type="journal article" date="2011" name="BMC Genomics">
        <title>RNA-Seq improves annotation of protein-coding genes in the cucumber genome.</title>
        <authorList>
            <person name="Li Z."/>
            <person name="Zhang Z."/>
            <person name="Yan P."/>
            <person name="Huang S."/>
            <person name="Fei Z."/>
            <person name="Lin K."/>
        </authorList>
    </citation>
    <scope>NUCLEOTIDE SEQUENCE [LARGE SCALE GENOMIC DNA]</scope>
    <source>
        <strain evidence="2">cv. 9930</strain>
    </source>
</reference>
<organism evidence="1 2">
    <name type="scientific">Cucumis sativus</name>
    <name type="common">Cucumber</name>
    <dbReference type="NCBI Taxonomy" id="3659"/>
    <lineage>
        <taxon>Eukaryota</taxon>
        <taxon>Viridiplantae</taxon>
        <taxon>Streptophyta</taxon>
        <taxon>Embryophyta</taxon>
        <taxon>Tracheophyta</taxon>
        <taxon>Spermatophyta</taxon>
        <taxon>Magnoliopsida</taxon>
        <taxon>eudicotyledons</taxon>
        <taxon>Gunneridae</taxon>
        <taxon>Pentapetalae</taxon>
        <taxon>rosids</taxon>
        <taxon>fabids</taxon>
        <taxon>Cucurbitales</taxon>
        <taxon>Cucurbitaceae</taxon>
        <taxon>Benincaseae</taxon>
        <taxon>Cucumis</taxon>
    </lineage>
</organism>
<protein>
    <submittedName>
        <fullName evidence="1">Uncharacterized protein</fullName>
    </submittedName>
</protein>
<evidence type="ECO:0000313" key="1">
    <source>
        <dbReference type="EMBL" id="KGN56899.1"/>
    </source>
</evidence>